<proteinExistence type="predicted"/>
<dbReference type="EMBL" id="WEKW01018495">
    <property type="protein sequence ID" value="NWI29386.1"/>
    <property type="molecule type" value="Genomic_DNA"/>
</dbReference>
<dbReference type="Proteomes" id="UP000619137">
    <property type="component" value="Unassembled WGS sequence"/>
</dbReference>
<dbReference type="PANTHER" id="PTHR23411">
    <property type="entry name" value="TAPASIN"/>
    <property type="match status" value="1"/>
</dbReference>
<dbReference type="InterPro" id="IPR003006">
    <property type="entry name" value="Ig/MHC_CS"/>
</dbReference>
<feature type="domain" description="Ig-like" evidence="3">
    <location>
        <begin position="239"/>
        <end position="337"/>
    </location>
</feature>
<dbReference type="CDD" id="cd05768">
    <property type="entry name" value="IgC1_CH3_IgAGD_CH4_IgAEM"/>
    <property type="match status" value="1"/>
</dbReference>
<sequence>SNPVIYPLISCCDECKENATFGCFISDFFPQPVTVTWVPSVQGGSKTFPALQSSNSIYKLSSDITVPAKGLDSKNFQCKAYHSATGKTVTKDIPADGANRTSEFGVRRSLRSAHSTPLPPRPQPQPDCKPMVTVTILPPSLEDLYLIHNGSITCVATNLKSATGTNFSWRRDQGKPLDVVPGKPEKLQNGLYRLTSTLKICAEEWNSGETFTCTVQSPELNEPITKSIKKDIAVSVKAPSVYVFPPPAEELARQEMATLTCLASGFRPSDILVTWTQQDRPVSPSSFITFDPKAEGDTYTVYSMLSVPAADWQRGDTFACVVGHDGIPLNFVQKNLDKTIGKPTAVNVSVVLADSDVTCY</sequence>
<dbReference type="PROSITE" id="PS00290">
    <property type="entry name" value="IG_MHC"/>
    <property type="match status" value="1"/>
</dbReference>
<feature type="region of interest" description="Disordered" evidence="2">
    <location>
        <begin position="92"/>
        <end position="129"/>
    </location>
</feature>
<dbReference type="PROSITE" id="PS50835">
    <property type="entry name" value="IG_LIKE"/>
    <property type="match status" value="3"/>
</dbReference>
<feature type="domain" description="Ig-like" evidence="3">
    <location>
        <begin position="3"/>
        <end position="94"/>
    </location>
</feature>
<keyword evidence="1" id="KW-0393">Immunoglobulin domain</keyword>
<dbReference type="FunFam" id="2.60.40.10:FF:000998">
    <property type="entry name" value="Immunoglobulin heavy constant epsilon"/>
    <property type="match status" value="1"/>
</dbReference>
<name>A0A851APM2_SULDA</name>
<comment type="caution">
    <text evidence="4">The sequence shown here is derived from an EMBL/GenBank/DDBJ whole genome shotgun (WGS) entry which is preliminary data.</text>
</comment>
<evidence type="ECO:0000256" key="2">
    <source>
        <dbReference type="SAM" id="MobiDB-lite"/>
    </source>
</evidence>
<keyword evidence="5" id="KW-1185">Reference proteome</keyword>
<dbReference type="Pfam" id="PF07654">
    <property type="entry name" value="C1-set"/>
    <property type="match status" value="3"/>
</dbReference>
<dbReference type="SUPFAM" id="SSF48726">
    <property type="entry name" value="Immunoglobulin"/>
    <property type="match status" value="3"/>
</dbReference>
<protein>
    <submittedName>
        <fullName evidence="4">IGHA1 protein</fullName>
    </submittedName>
</protein>
<evidence type="ECO:0000313" key="5">
    <source>
        <dbReference type="Proteomes" id="UP000619137"/>
    </source>
</evidence>
<reference evidence="4" key="1">
    <citation type="submission" date="2019-10" db="EMBL/GenBank/DDBJ databases">
        <title>Bird 10,000 Genomes (B10K) Project - Family phase.</title>
        <authorList>
            <person name="Zhang G."/>
        </authorList>
    </citation>
    <scope>NUCLEOTIDE SEQUENCE</scope>
    <source>
        <strain evidence="4">B10K-DU-002-49</strain>
        <tissue evidence="4">Muscle</tissue>
    </source>
</reference>
<dbReference type="InterPro" id="IPR036179">
    <property type="entry name" value="Ig-like_dom_sf"/>
</dbReference>
<feature type="compositionally biased region" description="Pro residues" evidence="2">
    <location>
        <begin position="117"/>
        <end position="127"/>
    </location>
</feature>
<dbReference type="InterPro" id="IPR003597">
    <property type="entry name" value="Ig_C1-set"/>
</dbReference>
<feature type="non-terminal residue" evidence="4">
    <location>
        <position position="360"/>
    </location>
</feature>
<gene>
    <name evidence="4" type="primary">Igha1</name>
    <name evidence="4" type="ORF">SULDAC_R13683</name>
</gene>
<evidence type="ECO:0000256" key="1">
    <source>
        <dbReference type="ARBA" id="ARBA00023319"/>
    </source>
</evidence>
<evidence type="ECO:0000313" key="4">
    <source>
        <dbReference type="EMBL" id="NWI29386.1"/>
    </source>
</evidence>
<evidence type="ECO:0000259" key="3">
    <source>
        <dbReference type="PROSITE" id="PS50835"/>
    </source>
</evidence>
<dbReference type="AlphaFoldDB" id="A0A851APM2"/>
<organism evidence="4 5">
    <name type="scientific">Sula dactylatra</name>
    <name type="common">Masked booby</name>
    <dbReference type="NCBI Taxonomy" id="56068"/>
    <lineage>
        <taxon>Eukaryota</taxon>
        <taxon>Metazoa</taxon>
        <taxon>Chordata</taxon>
        <taxon>Craniata</taxon>
        <taxon>Vertebrata</taxon>
        <taxon>Euteleostomi</taxon>
        <taxon>Archelosauria</taxon>
        <taxon>Archosauria</taxon>
        <taxon>Dinosauria</taxon>
        <taxon>Saurischia</taxon>
        <taxon>Theropoda</taxon>
        <taxon>Coelurosauria</taxon>
        <taxon>Aves</taxon>
        <taxon>Neognathae</taxon>
        <taxon>Neoaves</taxon>
        <taxon>Aequornithes</taxon>
        <taxon>Suliformes</taxon>
        <taxon>Sulidae</taxon>
        <taxon>Sula</taxon>
    </lineage>
</organism>
<dbReference type="Gene3D" id="2.60.40.10">
    <property type="entry name" value="Immunoglobulins"/>
    <property type="match status" value="3"/>
</dbReference>
<dbReference type="SMART" id="SM00407">
    <property type="entry name" value="IGc1"/>
    <property type="match status" value="3"/>
</dbReference>
<feature type="non-terminal residue" evidence="4">
    <location>
        <position position="1"/>
    </location>
</feature>
<dbReference type="InterPro" id="IPR013783">
    <property type="entry name" value="Ig-like_fold"/>
</dbReference>
<dbReference type="InterPro" id="IPR007110">
    <property type="entry name" value="Ig-like_dom"/>
</dbReference>
<feature type="domain" description="Ig-like" evidence="3">
    <location>
        <begin position="130"/>
        <end position="229"/>
    </location>
</feature>
<dbReference type="InterPro" id="IPR050380">
    <property type="entry name" value="Immune_Resp_Modulators"/>
</dbReference>
<dbReference type="FunFam" id="2.60.40.10:FF:000463">
    <property type="entry name" value="Immunoglobulin heavy constant gamma 1"/>
    <property type="match status" value="1"/>
</dbReference>
<accession>A0A851APM2</accession>